<feature type="region of interest" description="Disordered" evidence="1">
    <location>
        <begin position="120"/>
        <end position="148"/>
    </location>
</feature>
<dbReference type="Pfam" id="PF13507">
    <property type="entry name" value="GATase_5"/>
    <property type="match status" value="1"/>
</dbReference>
<dbReference type="InterPro" id="IPR029062">
    <property type="entry name" value="Class_I_gatase-like"/>
</dbReference>
<accession>A0AAW1U9K9</accession>
<name>A0AAW1U9K9_9CUCU</name>
<comment type="caution">
    <text evidence="2">The sequence shown here is derived from an EMBL/GenBank/DDBJ whole genome shotgun (WGS) entry which is preliminary data.</text>
</comment>
<keyword evidence="3" id="KW-1185">Reference proteome</keyword>
<proteinExistence type="predicted"/>
<dbReference type="SMART" id="SM01211">
    <property type="entry name" value="GATase_5"/>
    <property type="match status" value="1"/>
</dbReference>
<sequence length="278" mass="31394">MDMIELHAFLGLLMYTAVFKSNHENNVLGSAKGWAANILFNEKLRAQFDKFYNRPDTFSLGVCNGCQLMALIGWIGKLDDIHSKSQVYLDHNLSGRFECRWSTSGIAALDKLNSLLFAKHNSGPPKKKRREVDDGSAVPITSKHLPLAANPQCERQIEECLAQEDSSGSETEDIPENFVPEQSDHNSDTEQSASEDKEANTQPATGQESIQENRPSESDSDDEPLSRLARCFYDKKRYKWAKDPPNRAMRTGQHNIITRMPESRIAMKKIPFLYGRKS</sequence>
<feature type="region of interest" description="Disordered" evidence="1">
    <location>
        <begin position="161"/>
        <end position="227"/>
    </location>
</feature>
<reference evidence="2 3" key="1">
    <citation type="submission" date="2023-03" db="EMBL/GenBank/DDBJ databases">
        <title>Genome insight into feeding habits of ladybird beetles.</title>
        <authorList>
            <person name="Li H.-S."/>
            <person name="Huang Y.-H."/>
            <person name="Pang H."/>
        </authorList>
    </citation>
    <scope>NUCLEOTIDE SEQUENCE [LARGE SCALE GENOMIC DNA]</scope>
    <source>
        <strain evidence="2">SYSU_2023b</strain>
        <tissue evidence="2">Whole body</tissue>
    </source>
</reference>
<dbReference type="GO" id="GO:0006164">
    <property type="term" value="P:purine nucleotide biosynthetic process"/>
    <property type="evidence" value="ECO:0007669"/>
    <property type="project" value="TreeGrafter"/>
</dbReference>
<dbReference type="SUPFAM" id="SSF52317">
    <property type="entry name" value="Class I glutamine amidotransferase-like"/>
    <property type="match status" value="1"/>
</dbReference>
<protein>
    <submittedName>
        <fullName evidence="2">Uncharacterized protein</fullName>
    </submittedName>
</protein>
<feature type="compositionally biased region" description="Basic and acidic residues" evidence="1">
    <location>
        <begin position="182"/>
        <end position="199"/>
    </location>
</feature>
<dbReference type="GO" id="GO:0004642">
    <property type="term" value="F:phosphoribosylformylglycinamidine synthase activity"/>
    <property type="evidence" value="ECO:0007669"/>
    <property type="project" value="TreeGrafter"/>
</dbReference>
<dbReference type="GO" id="GO:0005737">
    <property type="term" value="C:cytoplasm"/>
    <property type="evidence" value="ECO:0007669"/>
    <property type="project" value="TreeGrafter"/>
</dbReference>
<evidence type="ECO:0000313" key="2">
    <source>
        <dbReference type="EMBL" id="KAK9877783.1"/>
    </source>
</evidence>
<dbReference type="Proteomes" id="UP001431783">
    <property type="component" value="Unassembled WGS sequence"/>
</dbReference>
<evidence type="ECO:0000256" key="1">
    <source>
        <dbReference type="SAM" id="MobiDB-lite"/>
    </source>
</evidence>
<feature type="compositionally biased region" description="Polar residues" evidence="1">
    <location>
        <begin position="200"/>
        <end position="213"/>
    </location>
</feature>
<gene>
    <name evidence="2" type="ORF">WA026_019463</name>
</gene>
<dbReference type="PANTHER" id="PTHR10099">
    <property type="entry name" value="PHOSPHORIBOSYLFORMYLGLYCINAMIDINE SYNTHASE"/>
    <property type="match status" value="1"/>
</dbReference>
<dbReference type="Gene3D" id="3.40.50.880">
    <property type="match status" value="1"/>
</dbReference>
<evidence type="ECO:0000313" key="3">
    <source>
        <dbReference type="Proteomes" id="UP001431783"/>
    </source>
</evidence>
<dbReference type="PANTHER" id="PTHR10099:SF1">
    <property type="entry name" value="PHOSPHORIBOSYLFORMYLGLYCINAMIDINE SYNTHASE"/>
    <property type="match status" value="1"/>
</dbReference>
<dbReference type="AlphaFoldDB" id="A0AAW1U9K9"/>
<dbReference type="EMBL" id="JARQZJ010000043">
    <property type="protein sequence ID" value="KAK9877783.1"/>
    <property type="molecule type" value="Genomic_DNA"/>
</dbReference>
<organism evidence="2 3">
    <name type="scientific">Henosepilachna vigintioctopunctata</name>
    <dbReference type="NCBI Taxonomy" id="420089"/>
    <lineage>
        <taxon>Eukaryota</taxon>
        <taxon>Metazoa</taxon>
        <taxon>Ecdysozoa</taxon>
        <taxon>Arthropoda</taxon>
        <taxon>Hexapoda</taxon>
        <taxon>Insecta</taxon>
        <taxon>Pterygota</taxon>
        <taxon>Neoptera</taxon>
        <taxon>Endopterygota</taxon>
        <taxon>Coleoptera</taxon>
        <taxon>Polyphaga</taxon>
        <taxon>Cucujiformia</taxon>
        <taxon>Coccinelloidea</taxon>
        <taxon>Coccinellidae</taxon>
        <taxon>Epilachninae</taxon>
        <taxon>Epilachnini</taxon>
        <taxon>Henosepilachna</taxon>
    </lineage>
</organism>